<dbReference type="GO" id="GO:0007052">
    <property type="term" value="P:mitotic spindle organization"/>
    <property type="evidence" value="ECO:0007669"/>
    <property type="project" value="TreeGrafter"/>
</dbReference>
<keyword evidence="7 10" id="KW-0413">Isomerase</keyword>
<comment type="subcellular location">
    <subcellularLocation>
        <location evidence="3 10">Cytoplasm</location>
    </subcellularLocation>
    <subcellularLocation>
        <location evidence="2">Nucleus</location>
    </subcellularLocation>
</comment>
<evidence type="ECO:0000256" key="4">
    <source>
        <dbReference type="ARBA" id="ARBA00011019"/>
    </source>
</evidence>
<reference evidence="12 13" key="1">
    <citation type="journal article" date="2016" name="PLoS Pathog.">
        <title>Biosynthesis of antibiotic leucinostatins in bio-control fungus Purpureocillium lilacinum and their inhibition on phytophthora revealed by genome mining.</title>
        <authorList>
            <person name="Wang G."/>
            <person name="Liu Z."/>
            <person name="Lin R."/>
            <person name="Li E."/>
            <person name="Mao Z."/>
            <person name="Ling J."/>
            <person name="Yang Y."/>
            <person name="Yin W.B."/>
            <person name="Xie B."/>
        </authorList>
    </citation>
    <scope>NUCLEOTIDE SEQUENCE [LARGE SCALE GENOMIC DNA]</scope>
    <source>
        <strain evidence="12">170</strain>
    </source>
</reference>
<evidence type="ECO:0000313" key="13">
    <source>
        <dbReference type="Proteomes" id="UP000078397"/>
    </source>
</evidence>
<evidence type="ECO:0000256" key="9">
    <source>
        <dbReference type="ARBA" id="ARBA00025287"/>
    </source>
</evidence>
<dbReference type="CDD" id="cd04087">
    <property type="entry name" value="PTPA"/>
    <property type="match status" value="1"/>
</dbReference>
<dbReference type="SUPFAM" id="SSF140984">
    <property type="entry name" value="PTPA-like"/>
    <property type="match status" value="1"/>
</dbReference>
<evidence type="ECO:0000256" key="2">
    <source>
        <dbReference type="ARBA" id="ARBA00004123"/>
    </source>
</evidence>
<dbReference type="EMBL" id="LSBJ02000001">
    <property type="protein sequence ID" value="OAQ74158.1"/>
    <property type="molecule type" value="Genomic_DNA"/>
</dbReference>
<dbReference type="Gene3D" id="1.20.120.1150">
    <property type="match status" value="1"/>
</dbReference>
<proteinExistence type="inferred from homology"/>
<feature type="compositionally biased region" description="Pro residues" evidence="11">
    <location>
        <begin position="406"/>
        <end position="423"/>
    </location>
</feature>
<evidence type="ECO:0000256" key="11">
    <source>
        <dbReference type="SAM" id="MobiDB-lite"/>
    </source>
</evidence>
<comment type="function">
    <text evidence="9">PPIases accelerate the folding of proteins. It catalyzes the cis-trans isomerization of proline imidic peptide bonds in oligopeptides. Acts as a regulatory subunit for PP2A-like phosphatases modulating their activity or substrate specificity, probably by inducing a conformational change in the catalytic subunit, a direct target of the PPIase. Can reactivate inactive phosphatase PP2A-phosphatase methylesterase complexes (PP2Ai) in presence of ATP and Mg(2+) by dissociating the inactive form from the complex.</text>
</comment>
<dbReference type="KEGG" id="pchm:VFPPC_01722"/>
<dbReference type="InterPro" id="IPR043170">
    <property type="entry name" value="PTPA_C_lid"/>
</dbReference>
<keyword evidence="6 10" id="KW-0697">Rotamase</keyword>
<keyword evidence="5 10" id="KW-0963">Cytoplasm</keyword>
<dbReference type="Pfam" id="PF03095">
    <property type="entry name" value="PTPA"/>
    <property type="match status" value="1"/>
</dbReference>
<protein>
    <recommendedName>
        <fullName evidence="10">Serine/threonine-protein phosphatase 2A activator</fullName>
        <ecNumber evidence="10">5.2.1.8</ecNumber>
    </recommendedName>
    <alternativeName>
        <fullName evidence="10">Phosphotyrosyl phosphatase activator</fullName>
    </alternativeName>
</protein>
<dbReference type="GO" id="GO:0005737">
    <property type="term" value="C:cytoplasm"/>
    <property type="evidence" value="ECO:0007669"/>
    <property type="project" value="UniProtKB-SubCell"/>
</dbReference>
<evidence type="ECO:0000256" key="8">
    <source>
        <dbReference type="ARBA" id="ARBA00023242"/>
    </source>
</evidence>
<feature type="region of interest" description="Disordered" evidence="11">
    <location>
        <begin position="367"/>
        <end position="457"/>
    </location>
</feature>
<keyword evidence="13" id="KW-1185">Reference proteome</keyword>
<comment type="similarity">
    <text evidence="4 10">Belongs to the PTPA-type PPIase family.</text>
</comment>
<comment type="caution">
    <text evidence="12">The sequence shown here is derived from an EMBL/GenBank/DDBJ whole genome shotgun (WGS) entry which is preliminary data.</text>
</comment>
<dbReference type="PANTHER" id="PTHR10012:SF3">
    <property type="entry name" value="SERINE_THREONINE-PROTEIN PHOSPHATASE 2A ACTIVATOR 1"/>
    <property type="match status" value="1"/>
</dbReference>
<feature type="compositionally biased region" description="Low complexity" evidence="11">
    <location>
        <begin position="377"/>
        <end position="386"/>
    </location>
</feature>
<accession>A0A179G9G1</accession>
<organism evidence="12 13">
    <name type="scientific">Pochonia chlamydosporia 170</name>
    <dbReference type="NCBI Taxonomy" id="1380566"/>
    <lineage>
        <taxon>Eukaryota</taxon>
        <taxon>Fungi</taxon>
        <taxon>Dikarya</taxon>
        <taxon>Ascomycota</taxon>
        <taxon>Pezizomycotina</taxon>
        <taxon>Sordariomycetes</taxon>
        <taxon>Hypocreomycetidae</taxon>
        <taxon>Hypocreales</taxon>
        <taxon>Clavicipitaceae</taxon>
        <taxon>Pochonia</taxon>
    </lineage>
</organism>
<dbReference type="GO" id="GO:0008160">
    <property type="term" value="F:protein tyrosine phosphatase activator activity"/>
    <property type="evidence" value="ECO:0007669"/>
    <property type="project" value="TreeGrafter"/>
</dbReference>
<keyword evidence="8" id="KW-0539">Nucleus</keyword>
<dbReference type="AlphaFoldDB" id="A0A179G9G1"/>
<dbReference type="OrthoDB" id="16120at2759"/>
<evidence type="ECO:0000256" key="10">
    <source>
        <dbReference type="RuleBase" id="RU361210"/>
    </source>
</evidence>
<dbReference type="FunFam" id="1.20.120.1150:FF:000003">
    <property type="entry name" value="Serine/threonine-protein phosphatase 2A activator"/>
    <property type="match status" value="1"/>
</dbReference>
<comment type="catalytic activity">
    <reaction evidence="1 10">
        <text>[protein]-peptidylproline (omega=180) = [protein]-peptidylproline (omega=0)</text>
        <dbReference type="Rhea" id="RHEA:16237"/>
        <dbReference type="Rhea" id="RHEA-COMP:10747"/>
        <dbReference type="Rhea" id="RHEA-COMP:10748"/>
        <dbReference type="ChEBI" id="CHEBI:83833"/>
        <dbReference type="ChEBI" id="CHEBI:83834"/>
        <dbReference type="EC" id="5.2.1.8"/>
    </reaction>
</comment>
<dbReference type="STRING" id="1380566.A0A179G9G1"/>
<name>A0A179G9G1_METCM</name>
<evidence type="ECO:0000313" key="12">
    <source>
        <dbReference type="EMBL" id="OAQ74158.1"/>
    </source>
</evidence>
<dbReference type="GO" id="GO:0005634">
    <property type="term" value="C:nucleus"/>
    <property type="evidence" value="ECO:0007669"/>
    <property type="project" value="UniProtKB-SubCell"/>
</dbReference>
<evidence type="ECO:0000256" key="3">
    <source>
        <dbReference type="ARBA" id="ARBA00004496"/>
    </source>
</evidence>
<dbReference type="EC" id="5.2.1.8" evidence="10"/>
<dbReference type="Proteomes" id="UP000078397">
    <property type="component" value="Unassembled WGS sequence"/>
</dbReference>
<dbReference type="InterPro" id="IPR004327">
    <property type="entry name" value="Phstyr_phstse_ac"/>
</dbReference>
<evidence type="ECO:0000256" key="6">
    <source>
        <dbReference type="ARBA" id="ARBA00023110"/>
    </source>
</evidence>
<dbReference type="GO" id="GO:0003755">
    <property type="term" value="F:peptidyl-prolyl cis-trans isomerase activity"/>
    <property type="evidence" value="ECO:0007669"/>
    <property type="project" value="UniProtKB-KW"/>
</dbReference>
<sequence>MSSSTQPPTTLQIIPAAQLASHTFIKPTKCINEGHHVPHFLTSKAYTDIGKFILQLNHSLCPRNQPSSPIPRTFPLVPGSPSSTPSILALQQLLSDIEALVEQAPPDPGPRRFGNISFRKWYALVEAHLDSFLEKGMLGKALAVKGADGTTAKDEVSAYLMGAFGSAQRLDYGTGHELSFVAFVGCLWKLGFFKDGKDGDIEREIVLNVIEPYLRVIRTLILKYTLEPAGSHGVWGLDDHSFIPYILGSAQFTRPITNDTDPMPLEGSVKGSPKPGDVTKPTVVEDLRQSNMYFSAIGFINDVKNGPFWEHSPILFDISGIRDGWGKINKGMVKMFNAEVLSKFPVVQHFPFGSLFSWDTDPSAPIPAQSVHMTNQPMMSGPASTAAPPPPSASGTAAPWAQATRMPPPPGPGIPYSRMPPGPSSGSLASRQSRGEAPGSGSTAAQIAVTKAPWARE</sequence>
<evidence type="ECO:0000256" key="1">
    <source>
        <dbReference type="ARBA" id="ARBA00000971"/>
    </source>
</evidence>
<dbReference type="PANTHER" id="PTHR10012">
    <property type="entry name" value="SERINE/THREONINE-PROTEIN PHOSPHATASE 2A REGULATORY SUBUNIT B"/>
    <property type="match status" value="1"/>
</dbReference>
<evidence type="ECO:0000256" key="7">
    <source>
        <dbReference type="ARBA" id="ARBA00023235"/>
    </source>
</evidence>
<dbReference type="InterPro" id="IPR037218">
    <property type="entry name" value="PTPA_sf"/>
</dbReference>
<dbReference type="GeneID" id="28845491"/>
<gene>
    <name evidence="12" type="ORF">VFPPC_01722</name>
</gene>
<dbReference type="RefSeq" id="XP_018150241.1">
    <property type="nucleotide sequence ID" value="XM_018281497.1"/>
</dbReference>
<dbReference type="GO" id="GO:0000159">
    <property type="term" value="C:protein phosphatase type 2A complex"/>
    <property type="evidence" value="ECO:0007669"/>
    <property type="project" value="TreeGrafter"/>
</dbReference>
<evidence type="ECO:0000256" key="5">
    <source>
        <dbReference type="ARBA" id="ARBA00022490"/>
    </source>
</evidence>